<gene>
    <name evidence="1" type="ORF">PIB30_056471</name>
</gene>
<dbReference type="Proteomes" id="UP001341840">
    <property type="component" value="Unassembled WGS sequence"/>
</dbReference>
<evidence type="ECO:0000313" key="1">
    <source>
        <dbReference type="EMBL" id="MED6209617.1"/>
    </source>
</evidence>
<organism evidence="1 2">
    <name type="scientific">Stylosanthes scabra</name>
    <dbReference type="NCBI Taxonomy" id="79078"/>
    <lineage>
        <taxon>Eukaryota</taxon>
        <taxon>Viridiplantae</taxon>
        <taxon>Streptophyta</taxon>
        <taxon>Embryophyta</taxon>
        <taxon>Tracheophyta</taxon>
        <taxon>Spermatophyta</taxon>
        <taxon>Magnoliopsida</taxon>
        <taxon>eudicotyledons</taxon>
        <taxon>Gunneridae</taxon>
        <taxon>Pentapetalae</taxon>
        <taxon>rosids</taxon>
        <taxon>fabids</taxon>
        <taxon>Fabales</taxon>
        <taxon>Fabaceae</taxon>
        <taxon>Papilionoideae</taxon>
        <taxon>50 kb inversion clade</taxon>
        <taxon>dalbergioids sensu lato</taxon>
        <taxon>Dalbergieae</taxon>
        <taxon>Pterocarpus clade</taxon>
        <taxon>Stylosanthes</taxon>
    </lineage>
</organism>
<sequence>MSWGITIRDLLPLLGCIEAYAGQLVGRLYSRPDHLAYFNFGYFGDSRLFNLTGLMTLDSHLHPSMWGRYLPPSDEKALRVLQMRHRLDMLRESDFVWVPCSALDVVGVVDPVDWMLLQFGGVQSQPPKALELDFLHSKDGRGGDRWLPTDYPTWHRE</sequence>
<proteinExistence type="predicted"/>
<accession>A0ABU6YIN3</accession>
<comment type="caution">
    <text evidence="1">The sequence shown here is derived from an EMBL/GenBank/DDBJ whole genome shotgun (WGS) entry which is preliminary data.</text>
</comment>
<protein>
    <submittedName>
        <fullName evidence="1">Uncharacterized protein</fullName>
    </submittedName>
</protein>
<dbReference type="EMBL" id="JASCZI010242107">
    <property type="protein sequence ID" value="MED6209617.1"/>
    <property type="molecule type" value="Genomic_DNA"/>
</dbReference>
<name>A0ABU6YIN3_9FABA</name>
<keyword evidence="2" id="KW-1185">Reference proteome</keyword>
<reference evidence="1 2" key="1">
    <citation type="journal article" date="2023" name="Plants (Basel)">
        <title>Bridging the Gap: Combining Genomics and Transcriptomics Approaches to Understand Stylosanthes scabra, an Orphan Legume from the Brazilian Caatinga.</title>
        <authorList>
            <person name="Ferreira-Neto J.R.C."/>
            <person name="da Silva M.D."/>
            <person name="Binneck E."/>
            <person name="de Melo N.F."/>
            <person name="da Silva R.H."/>
            <person name="de Melo A.L.T.M."/>
            <person name="Pandolfi V."/>
            <person name="Bustamante F.O."/>
            <person name="Brasileiro-Vidal A.C."/>
            <person name="Benko-Iseppon A.M."/>
        </authorList>
    </citation>
    <scope>NUCLEOTIDE SEQUENCE [LARGE SCALE GENOMIC DNA]</scope>
    <source>
        <tissue evidence="1">Leaves</tissue>
    </source>
</reference>
<evidence type="ECO:0000313" key="2">
    <source>
        <dbReference type="Proteomes" id="UP001341840"/>
    </source>
</evidence>